<feature type="compositionally biased region" description="Polar residues" evidence="1">
    <location>
        <begin position="197"/>
        <end position="209"/>
    </location>
</feature>
<evidence type="ECO:0000313" key="3">
    <source>
        <dbReference type="EMBL" id="VDL94435.1"/>
    </source>
</evidence>
<feature type="compositionally biased region" description="Polar residues" evidence="1">
    <location>
        <begin position="273"/>
        <end position="284"/>
    </location>
</feature>
<dbReference type="EMBL" id="GEEE01012777">
    <property type="protein sequence ID" value="JAP50448.1"/>
    <property type="molecule type" value="Transcribed_RNA"/>
</dbReference>
<feature type="compositionally biased region" description="Low complexity" evidence="1">
    <location>
        <begin position="211"/>
        <end position="223"/>
    </location>
</feature>
<reference evidence="2" key="1">
    <citation type="submission" date="2016-01" db="EMBL/GenBank/DDBJ databases">
        <title>Reference transcriptome for the parasite Schistocephalus solidus: insights into the molecular evolution of parasitism.</title>
        <authorList>
            <person name="Hebert F.O."/>
            <person name="Grambauer S."/>
            <person name="Barber I."/>
            <person name="Landry C.R."/>
            <person name="Aubin-Horth N."/>
        </authorList>
    </citation>
    <scope>NUCLEOTIDE SEQUENCE</scope>
</reference>
<feature type="region of interest" description="Disordered" evidence="1">
    <location>
        <begin position="80"/>
        <end position="127"/>
    </location>
</feature>
<keyword evidence="4" id="KW-1185">Reference proteome</keyword>
<feature type="region of interest" description="Disordered" evidence="1">
    <location>
        <begin position="264"/>
        <end position="297"/>
    </location>
</feature>
<evidence type="ECO:0000313" key="4">
    <source>
        <dbReference type="Proteomes" id="UP000275846"/>
    </source>
</evidence>
<accession>A0A0X3PFK2</accession>
<feature type="region of interest" description="Disordered" evidence="1">
    <location>
        <begin position="1"/>
        <end position="65"/>
    </location>
</feature>
<feature type="region of interest" description="Disordered" evidence="1">
    <location>
        <begin position="143"/>
        <end position="223"/>
    </location>
</feature>
<proteinExistence type="predicted"/>
<feature type="compositionally biased region" description="Polar residues" evidence="1">
    <location>
        <begin position="45"/>
        <end position="54"/>
    </location>
</feature>
<sequence>MAFTMRDFKSLGPPVPSRRCSSGNASGNCDTDEDGCPPEPLLPYRNSTTPQNLSARLKKSETLPSEGWQTVQWLRRKPSGCSLRPPAVPSEVSTLVQKESRGCEREVSRRVQQPSPPSGPLEPPKPMARLACLKVEDPKLTAGLTYGSLPPPLPPKRTSSRPAEYHSLTEDSSPLRVVQRAAAHELDGRAMRDSRLRGSSSTTSNTPVNESDCSSDSSSSNDTDLSAALQKISLRLTQLQVEKSPVLGHYSALYRLDETAWRNQNFSSSSSSPATTPQTWTKASPGTPPYMPRLHTGNARPRRCAYMNLSG</sequence>
<feature type="compositionally biased region" description="Pro residues" evidence="1">
    <location>
        <begin position="114"/>
        <end position="126"/>
    </location>
</feature>
<dbReference type="OrthoDB" id="6251697at2759"/>
<name>A0A0X3PFK2_SCHSO</name>
<evidence type="ECO:0000313" key="2">
    <source>
        <dbReference type="EMBL" id="JAP50448.1"/>
    </source>
</evidence>
<gene>
    <name evidence="3" type="ORF">SSLN_LOCUS8050</name>
    <name evidence="2" type="ORF">TR119809</name>
</gene>
<dbReference type="Proteomes" id="UP000275846">
    <property type="component" value="Unassembled WGS sequence"/>
</dbReference>
<dbReference type="EMBL" id="UYSU01034448">
    <property type="protein sequence ID" value="VDL94435.1"/>
    <property type="molecule type" value="Genomic_DNA"/>
</dbReference>
<organism evidence="2">
    <name type="scientific">Schistocephalus solidus</name>
    <name type="common">Tapeworm</name>
    <dbReference type="NCBI Taxonomy" id="70667"/>
    <lineage>
        <taxon>Eukaryota</taxon>
        <taxon>Metazoa</taxon>
        <taxon>Spiralia</taxon>
        <taxon>Lophotrochozoa</taxon>
        <taxon>Platyhelminthes</taxon>
        <taxon>Cestoda</taxon>
        <taxon>Eucestoda</taxon>
        <taxon>Diphyllobothriidea</taxon>
        <taxon>Diphyllobothriidae</taxon>
        <taxon>Schistocephalus</taxon>
    </lineage>
</organism>
<reference evidence="3 4" key="3">
    <citation type="submission" date="2018-11" db="EMBL/GenBank/DDBJ databases">
        <authorList>
            <consortium name="Pathogen Informatics"/>
        </authorList>
    </citation>
    <scope>NUCLEOTIDE SEQUENCE [LARGE SCALE GENOMIC DNA]</scope>
    <source>
        <strain evidence="3 4">NST_G2</strain>
    </source>
</reference>
<feature type="compositionally biased region" description="Basic and acidic residues" evidence="1">
    <location>
        <begin position="182"/>
        <end position="196"/>
    </location>
</feature>
<evidence type="ECO:0000256" key="1">
    <source>
        <dbReference type="SAM" id="MobiDB-lite"/>
    </source>
</evidence>
<protein>
    <submittedName>
        <fullName evidence="5">SH2 domain-containing protein</fullName>
    </submittedName>
</protein>
<dbReference type="AlphaFoldDB" id="A0A0X3PFK2"/>
<feature type="compositionally biased region" description="Basic and acidic residues" evidence="1">
    <location>
        <begin position="98"/>
        <end position="109"/>
    </location>
</feature>
<feature type="compositionally biased region" description="Polar residues" evidence="1">
    <location>
        <begin position="19"/>
        <end position="29"/>
    </location>
</feature>
<dbReference type="WBParaSite" id="SSLN_0000836001-mRNA-1">
    <property type="protein sequence ID" value="SSLN_0000836001-mRNA-1"/>
    <property type="gene ID" value="SSLN_0000836001"/>
</dbReference>
<evidence type="ECO:0000313" key="5">
    <source>
        <dbReference type="WBParaSite" id="SSLN_0000836001-mRNA-1"/>
    </source>
</evidence>
<reference evidence="5" key="2">
    <citation type="submission" date="2016-06" db="UniProtKB">
        <authorList>
            <consortium name="WormBaseParasite"/>
        </authorList>
    </citation>
    <scope>IDENTIFICATION</scope>
</reference>